<dbReference type="InterPro" id="IPR044517">
    <property type="entry name" value="PHOX1-4"/>
</dbReference>
<dbReference type="PANTHER" id="PTHR46183:SF8">
    <property type="entry name" value="PROTEIN CLMP1"/>
    <property type="match status" value="1"/>
</dbReference>
<dbReference type="Proteomes" id="UP001190700">
    <property type="component" value="Unassembled WGS sequence"/>
</dbReference>
<evidence type="ECO:0000256" key="3">
    <source>
        <dbReference type="SAM" id="MobiDB-lite"/>
    </source>
</evidence>
<dbReference type="AlphaFoldDB" id="A0AAE0LDW0"/>
<dbReference type="CDD" id="cd05992">
    <property type="entry name" value="PB1"/>
    <property type="match status" value="1"/>
</dbReference>
<dbReference type="PROSITE" id="PS51745">
    <property type="entry name" value="PB1"/>
    <property type="match status" value="1"/>
</dbReference>
<dbReference type="SUPFAM" id="SSF54277">
    <property type="entry name" value="CAD &amp; PB1 domains"/>
    <property type="match status" value="1"/>
</dbReference>
<reference evidence="5 6" key="1">
    <citation type="journal article" date="2015" name="Genome Biol. Evol.">
        <title>Comparative Genomics of a Bacterivorous Green Alga Reveals Evolutionary Causalities and Consequences of Phago-Mixotrophic Mode of Nutrition.</title>
        <authorList>
            <person name="Burns J.A."/>
            <person name="Paasch A."/>
            <person name="Narechania A."/>
            <person name="Kim E."/>
        </authorList>
    </citation>
    <scope>NUCLEOTIDE SEQUENCE [LARGE SCALE GENOMIC DNA]</scope>
    <source>
        <strain evidence="5 6">PLY_AMNH</strain>
    </source>
</reference>
<feature type="compositionally biased region" description="Low complexity" evidence="3">
    <location>
        <begin position="10"/>
        <end position="31"/>
    </location>
</feature>
<dbReference type="PANTHER" id="PTHR46183">
    <property type="entry name" value="PROTEIN CLMP1"/>
    <property type="match status" value="1"/>
</dbReference>
<protein>
    <recommendedName>
        <fullName evidence="4">PB1 domain-containing protein</fullName>
    </recommendedName>
</protein>
<evidence type="ECO:0000259" key="4">
    <source>
        <dbReference type="PROSITE" id="PS51745"/>
    </source>
</evidence>
<dbReference type="InterPro" id="IPR019734">
    <property type="entry name" value="TPR_rpt"/>
</dbReference>
<feature type="compositionally biased region" description="Basic and acidic residues" evidence="3">
    <location>
        <begin position="597"/>
        <end position="656"/>
    </location>
</feature>
<feature type="region of interest" description="Disordered" evidence="3">
    <location>
        <begin position="491"/>
        <end position="536"/>
    </location>
</feature>
<name>A0AAE0LDW0_9CHLO</name>
<keyword evidence="2" id="KW-0802">TPR repeat</keyword>
<accession>A0AAE0LDW0</accession>
<feature type="region of interest" description="Disordered" evidence="3">
    <location>
        <begin position="596"/>
        <end position="663"/>
    </location>
</feature>
<feature type="compositionally biased region" description="Basic and acidic residues" evidence="3">
    <location>
        <begin position="501"/>
        <end position="532"/>
    </location>
</feature>
<feature type="region of interest" description="Disordered" evidence="3">
    <location>
        <begin position="168"/>
        <end position="200"/>
    </location>
</feature>
<dbReference type="Pfam" id="PF00564">
    <property type="entry name" value="PB1"/>
    <property type="match status" value="1"/>
</dbReference>
<evidence type="ECO:0000256" key="1">
    <source>
        <dbReference type="ARBA" id="ARBA00022737"/>
    </source>
</evidence>
<comment type="caution">
    <text evidence="5">The sequence shown here is derived from an EMBL/GenBank/DDBJ whole genome shotgun (WGS) entry which is preliminary data.</text>
</comment>
<sequence>MGKSGRKKQAAAPVETAAAPPSTDSSAPAVDAKPKVHPDDEMFLYRAHELKEQGNTHFARREHVQALACYAQALRLTPETHPDRALFHSNRAACYLRDKQHQEVIHECNLALKVSPKFAKALLRRARAYEMSGDNQRALSDARVLIQDCSLTGPSLEEAQELETRVKQTVAANSGKKKKSRTPAPAPAAPTPAANSNVPRKMPQLLTLKCSLGEDNRLVQVPTTLHFAELVSAVKRKFPEETGNLLLKYKDRENDLISINNRQDMLAAIVAASKSKSGPAGLGGLGLAPAGPTTIPLTVVRAEKAEGEGEEVVEFDDWLLDFAELFREHLGIDADGHVDLHNEGLEKCNQALEAAVGSDKAGVLFDQAAAKFQEVAALALLNWGNVHMCQARRLFDGLGEAASSPAAETREEAEKHYHAAEEKYKKALELKSDFYEAVIASGQQLFERAKLLSSSGEAKDGEKKEPAATPEELEELFESAQEKLKAALTLIPETPAEEKEEEKVSAEKPKAEVKEEKAKDEKTEGAEGEAGKEATVPDEMLVRSQVLVMWGNVLYEQSQVRFNQKKEWQKLLDEAVEKFREAKCSEEDIAGALASHVAKEGEKKAEDKDKTEPAAAGKEEKGEKKKDAQAGEKKNDAQAGEKKKDAQAGEAKEGGKKKGKKGK</sequence>
<dbReference type="SMART" id="SM00028">
    <property type="entry name" value="TPR"/>
    <property type="match status" value="2"/>
</dbReference>
<dbReference type="Gene3D" id="1.25.40.10">
    <property type="entry name" value="Tetratricopeptide repeat domain"/>
    <property type="match status" value="1"/>
</dbReference>
<evidence type="ECO:0000313" key="6">
    <source>
        <dbReference type="Proteomes" id="UP001190700"/>
    </source>
</evidence>
<dbReference type="EMBL" id="LGRX02003976">
    <property type="protein sequence ID" value="KAK3281179.1"/>
    <property type="molecule type" value="Genomic_DNA"/>
</dbReference>
<dbReference type="SUPFAM" id="SSF48452">
    <property type="entry name" value="TPR-like"/>
    <property type="match status" value="2"/>
</dbReference>
<feature type="region of interest" description="Disordered" evidence="3">
    <location>
        <begin position="453"/>
        <end position="474"/>
    </location>
</feature>
<gene>
    <name evidence="5" type="ORF">CYMTET_11015</name>
</gene>
<feature type="compositionally biased region" description="Basic and acidic residues" evidence="3">
    <location>
        <begin position="457"/>
        <end position="466"/>
    </location>
</feature>
<dbReference type="SMART" id="SM00666">
    <property type="entry name" value="PB1"/>
    <property type="match status" value="1"/>
</dbReference>
<feature type="repeat" description="TPR" evidence="2">
    <location>
        <begin position="47"/>
        <end position="80"/>
    </location>
</feature>
<dbReference type="InterPro" id="IPR011990">
    <property type="entry name" value="TPR-like_helical_dom_sf"/>
</dbReference>
<organism evidence="5 6">
    <name type="scientific">Cymbomonas tetramitiformis</name>
    <dbReference type="NCBI Taxonomy" id="36881"/>
    <lineage>
        <taxon>Eukaryota</taxon>
        <taxon>Viridiplantae</taxon>
        <taxon>Chlorophyta</taxon>
        <taxon>Pyramimonadophyceae</taxon>
        <taxon>Pyramimonadales</taxon>
        <taxon>Pyramimonadaceae</taxon>
        <taxon>Cymbomonas</taxon>
    </lineage>
</organism>
<dbReference type="PROSITE" id="PS50005">
    <property type="entry name" value="TPR"/>
    <property type="match status" value="1"/>
</dbReference>
<proteinExistence type="predicted"/>
<feature type="region of interest" description="Disordered" evidence="3">
    <location>
        <begin position="1"/>
        <end position="35"/>
    </location>
</feature>
<feature type="domain" description="PB1" evidence="4">
    <location>
        <begin position="205"/>
        <end position="300"/>
    </location>
</feature>
<evidence type="ECO:0000256" key="2">
    <source>
        <dbReference type="PROSITE-ProRule" id="PRU00339"/>
    </source>
</evidence>
<dbReference type="InterPro" id="IPR000270">
    <property type="entry name" value="PB1_dom"/>
</dbReference>
<dbReference type="Gene3D" id="3.10.20.90">
    <property type="entry name" value="Phosphatidylinositol 3-kinase Catalytic Subunit, Chain A, domain 1"/>
    <property type="match status" value="1"/>
</dbReference>
<dbReference type="InterPro" id="IPR053793">
    <property type="entry name" value="PB1-like"/>
</dbReference>
<keyword evidence="6" id="KW-1185">Reference proteome</keyword>
<keyword evidence="1" id="KW-0677">Repeat</keyword>
<evidence type="ECO:0000313" key="5">
    <source>
        <dbReference type="EMBL" id="KAK3281179.1"/>
    </source>
</evidence>